<dbReference type="AlphaFoldDB" id="A0A1L7LJ93"/>
<dbReference type="PANTHER" id="PTHR46795">
    <property type="entry name" value="ABC TRANSPORTER PERMEASE-RELATED-RELATED"/>
    <property type="match status" value="1"/>
</dbReference>
<feature type="transmembrane region" description="Helical" evidence="6">
    <location>
        <begin position="192"/>
        <end position="209"/>
    </location>
</feature>
<gene>
    <name evidence="8" type="ORF">SRT_10240</name>
</gene>
<dbReference type="Proteomes" id="UP000217758">
    <property type="component" value="Chromosome"/>
</dbReference>
<feature type="transmembrane region" description="Helical" evidence="6">
    <location>
        <begin position="150"/>
        <end position="171"/>
    </location>
</feature>
<feature type="domain" description="ABC3 transporter permease C-terminal" evidence="7">
    <location>
        <begin position="59"/>
        <end position="175"/>
    </location>
</feature>
<feature type="transmembrane region" description="Helical" evidence="6">
    <location>
        <begin position="21"/>
        <end position="39"/>
    </location>
</feature>
<keyword evidence="2 6" id="KW-1003">Cell membrane</keyword>
<keyword evidence="4 6" id="KW-1133">Transmembrane helix</keyword>
<protein>
    <submittedName>
        <fullName evidence="8">ABC transporter permease</fullName>
    </submittedName>
</protein>
<accession>A0A1L7LJ93</accession>
<reference evidence="8 9" key="1">
    <citation type="journal article" date="2016" name="Microbiol. Immunol.">
        <title>Complete genome sequence of Streptococcus troglodytae TKU31 isolated from the oral cavity of a chimpanzee (Pan troglodytes).</title>
        <authorList>
            <person name="Okamoto M."/>
            <person name="Naito M."/>
            <person name="Miyanohara M."/>
            <person name="Imai S."/>
            <person name="Nomura Y."/>
            <person name="Saito W."/>
            <person name="Momoi Y."/>
            <person name="Takada K."/>
            <person name="Miyabe-Nishiwaki T."/>
            <person name="Tomonaga M."/>
            <person name="Hanada N."/>
        </authorList>
    </citation>
    <scope>NUCLEOTIDE SEQUENCE [LARGE SCALE GENOMIC DNA]</scope>
    <source>
        <strain evidence="9">TKU 31</strain>
    </source>
</reference>
<keyword evidence="3 6" id="KW-0812">Transmembrane</keyword>
<evidence type="ECO:0000256" key="1">
    <source>
        <dbReference type="ARBA" id="ARBA00004651"/>
    </source>
</evidence>
<dbReference type="GO" id="GO:0005886">
    <property type="term" value="C:plasma membrane"/>
    <property type="evidence" value="ECO:0007669"/>
    <property type="project" value="UniProtKB-SubCell"/>
</dbReference>
<feature type="transmembrane region" description="Helical" evidence="6">
    <location>
        <begin position="97"/>
        <end position="130"/>
    </location>
</feature>
<feature type="transmembrane region" description="Helical" evidence="6">
    <location>
        <begin position="543"/>
        <end position="564"/>
    </location>
</feature>
<dbReference type="RefSeq" id="WP_128833301.1">
    <property type="nucleotide sequence ID" value="NZ_AP014612.1"/>
</dbReference>
<feature type="transmembrane region" description="Helical" evidence="6">
    <location>
        <begin position="51"/>
        <end position="76"/>
    </location>
</feature>
<name>A0A1L7LJ93_9STRE</name>
<evidence type="ECO:0000256" key="5">
    <source>
        <dbReference type="ARBA" id="ARBA00023136"/>
    </source>
</evidence>
<dbReference type="GO" id="GO:0055085">
    <property type="term" value="P:transmembrane transport"/>
    <property type="evidence" value="ECO:0007669"/>
    <property type="project" value="UniProtKB-UniRule"/>
</dbReference>
<evidence type="ECO:0000313" key="9">
    <source>
        <dbReference type="Proteomes" id="UP000217758"/>
    </source>
</evidence>
<evidence type="ECO:0000256" key="4">
    <source>
        <dbReference type="ARBA" id="ARBA00022989"/>
    </source>
</evidence>
<dbReference type="InterPro" id="IPR027022">
    <property type="entry name" value="ABC_permease_BceB-typ"/>
</dbReference>
<keyword evidence="9" id="KW-1185">Reference proteome</keyword>
<dbReference type="KEGG" id="strg:SRT_10240"/>
<comment type="subcellular location">
    <subcellularLocation>
        <location evidence="1 6">Cell membrane</location>
        <topology evidence="1 6">Multi-pass membrane protein</topology>
    </subcellularLocation>
</comment>
<keyword evidence="6" id="KW-0813">Transport</keyword>
<feature type="transmembrane region" description="Helical" evidence="6">
    <location>
        <begin position="229"/>
        <end position="249"/>
    </location>
</feature>
<feature type="domain" description="ABC3 transporter permease C-terminal" evidence="7">
    <location>
        <begin position="549"/>
        <end position="653"/>
    </location>
</feature>
<feature type="transmembrane region" description="Helical" evidence="6">
    <location>
        <begin position="634"/>
        <end position="653"/>
    </location>
</feature>
<evidence type="ECO:0000256" key="2">
    <source>
        <dbReference type="ARBA" id="ARBA00022475"/>
    </source>
</evidence>
<dbReference type="InterPro" id="IPR003838">
    <property type="entry name" value="ABC3_permease_C"/>
</dbReference>
<dbReference type="EMBL" id="AP014612">
    <property type="protein sequence ID" value="BAQ24285.1"/>
    <property type="molecule type" value="Genomic_DNA"/>
</dbReference>
<proteinExistence type="inferred from homology"/>
<sequence>MFYLKLAFNNIKQSFKHFAPFFLVSVTTFIFSTITVLLMTSPSAKSMGAGVYALGLATIVLDILAAILCLYSYNFLLKQRNHEFGLYNILGMNKKHIIWVSTLELIVAYLVTIILGTFLSAVLSNFFYLIFVNIIQYENLNFQLTLPAFVINLILFAVIFLFLELVNIIRISRTSALNLFSNQSQGEREPRGNIVLAFIGILAIGYGYYLSVTSGNVNAIFGITRFFQAILAVILGTYLFYISFTTWYLKRRRKNKSYFYQPEHFVTTSQMIFRMKQNAVGLANITLLAIMAFVTIFSTVALYTSSENMVKMAYPKNAQIEMKHISNRQQAEEIFQKHVLAPLKKAGYNSKAKFSSYLDISYPVLFTQKQNLVLDKSIATDKTVYKDSHAGTMEVITQDDFRSIGNKVPQLSAGEVAFYSYSQNTTVKPFKTLTWFGQTYKNVYHIKSIKNMVISNSATPAGVLVVPDDATMEAMRKPYDDVSKYDYTYTFLAFANLTNKEKQLLNRMSQAKHGLLYGDDDTAVLYSTAANYRTEGLRMTGGFLFTGFLLGIAFLLGAALIIYYKQLSEGTQDKRSYKILQEVGMSLKQIKKTINSQIILVFFLPLLMAIVHFVFALPILKKLLFLFGVQGDKFLYTVSALTVVGILIIYFIIYKLTSRTYYKIIER</sequence>
<keyword evidence="5 6" id="KW-0472">Membrane</keyword>
<dbReference type="Pfam" id="PF02687">
    <property type="entry name" value="FtsX"/>
    <property type="match status" value="2"/>
</dbReference>
<comment type="similarity">
    <text evidence="6">Belongs to the ABC-4 integral membrane protein family.</text>
</comment>
<dbReference type="InterPro" id="IPR052536">
    <property type="entry name" value="ABC-4_Integral_Memb_Prot"/>
</dbReference>
<evidence type="ECO:0000313" key="8">
    <source>
        <dbReference type="EMBL" id="BAQ24285.1"/>
    </source>
</evidence>
<dbReference type="PANTHER" id="PTHR46795:SF3">
    <property type="entry name" value="ABC TRANSPORTER PERMEASE"/>
    <property type="match status" value="1"/>
</dbReference>
<feature type="transmembrane region" description="Helical" evidence="6">
    <location>
        <begin position="279"/>
        <end position="303"/>
    </location>
</feature>
<evidence type="ECO:0000259" key="7">
    <source>
        <dbReference type="Pfam" id="PF02687"/>
    </source>
</evidence>
<evidence type="ECO:0000256" key="3">
    <source>
        <dbReference type="ARBA" id="ARBA00022692"/>
    </source>
</evidence>
<organism evidence="8 9">
    <name type="scientific">Streptococcus troglodytae</name>
    <dbReference type="NCBI Taxonomy" id="1111760"/>
    <lineage>
        <taxon>Bacteria</taxon>
        <taxon>Bacillati</taxon>
        <taxon>Bacillota</taxon>
        <taxon>Bacilli</taxon>
        <taxon>Lactobacillales</taxon>
        <taxon>Streptococcaceae</taxon>
        <taxon>Streptococcus</taxon>
    </lineage>
</organism>
<feature type="transmembrane region" description="Helical" evidence="6">
    <location>
        <begin position="598"/>
        <end position="619"/>
    </location>
</feature>
<evidence type="ECO:0000256" key="6">
    <source>
        <dbReference type="PIRNR" id="PIRNR018968"/>
    </source>
</evidence>
<dbReference type="PIRSF" id="PIRSF018968">
    <property type="entry name" value="ABC_permease_BceB"/>
    <property type="match status" value="1"/>
</dbReference>